<sequence length="72" mass="8826">MSESVSANAVWQYDYIDHYRLDENIIGGFLDRKWGHYKYYVRRKGDEFRFWVPRALDKDEKNKLIELRKPKA</sequence>
<dbReference type="GeneID" id="59335769"/>
<accession>A0A8H6FIN0</accession>
<dbReference type="EMBL" id="JACCJB010000003">
    <property type="protein sequence ID" value="KAF6229254.1"/>
    <property type="molecule type" value="Genomic_DNA"/>
</dbReference>
<dbReference type="RefSeq" id="XP_037156896.1">
    <property type="nucleotide sequence ID" value="XM_037298261.1"/>
</dbReference>
<comment type="caution">
    <text evidence="1">The sequence shown here is derived from an EMBL/GenBank/DDBJ whole genome shotgun (WGS) entry which is preliminary data.</text>
</comment>
<keyword evidence="2" id="KW-1185">Reference proteome</keyword>
<evidence type="ECO:0000313" key="2">
    <source>
        <dbReference type="Proteomes" id="UP000593566"/>
    </source>
</evidence>
<protein>
    <submittedName>
        <fullName evidence="1">Uncharacterized protein</fullName>
    </submittedName>
</protein>
<name>A0A8H6FIN0_9LECA</name>
<dbReference type="Proteomes" id="UP000593566">
    <property type="component" value="Unassembled WGS sequence"/>
</dbReference>
<gene>
    <name evidence="1" type="ORF">HO133_007370</name>
</gene>
<reference evidence="1 2" key="1">
    <citation type="journal article" date="2020" name="Genomics">
        <title>Complete, high-quality genomes from long-read metagenomic sequencing of two wolf lichen thalli reveals enigmatic genome architecture.</title>
        <authorList>
            <person name="McKenzie S.K."/>
            <person name="Walston R.F."/>
            <person name="Allen J.L."/>
        </authorList>
    </citation>
    <scope>NUCLEOTIDE SEQUENCE [LARGE SCALE GENOMIC DNA]</scope>
    <source>
        <strain evidence="1">WasteWater1</strain>
    </source>
</reference>
<organism evidence="1 2">
    <name type="scientific">Letharia lupina</name>
    <dbReference type="NCBI Taxonomy" id="560253"/>
    <lineage>
        <taxon>Eukaryota</taxon>
        <taxon>Fungi</taxon>
        <taxon>Dikarya</taxon>
        <taxon>Ascomycota</taxon>
        <taxon>Pezizomycotina</taxon>
        <taxon>Lecanoromycetes</taxon>
        <taxon>OSLEUM clade</taxon>
        <taxon>Lecanoromycetidae</taxon>
        <taxon>Lecanorales</taxon>
        <taxon>Lecanorineae</taxon>
        <taxon>Parmeliaceae</taxon>
        <taxon>Letharia</taxon>
    </lineage>
</organism>
<dbReference type="AlphaFoldDB" id="A0A8H6FIN0"/>
<proteinExistence type="predicted"/>
<evidence type="ECO:0000313" key="1">
    <source>
        <dbReference type="EMBL" id="KAF6229254.1"/>
    </source>
</evidence>